<keyword evidence="3 5" id="KW-0863">Zinc-finger</keyword>
<dbReference type="PROSITE" id="PS00028">
    <property type="entry name" value="ZINC_FINGER_C2H2_1"/>
    <property type="match status" value="3"/>
</dbReference>
<dbReference type="Proteomes" id="UP001432027">
    <property type="component" value="Unassembled WGS sequence"/>
</dbReference>
<keyword evidence="4" id="KW-0862">Zinc</keyword>
<reference evidence="8" key="1">
    <citation type="submission" date="2023-10" db="EMBL/GenBank/DDBJ databases">
        <title>Genome assembly of Pristionchus species.</title>
        <authorList>
            <person name="Yoshida K."/>
            <person name="Sommer R.J."/>
        </authorList>
    </citation>
    <scope>NUCLEOTIDE SEQUENCE</scope>
    <source>
        <strain evidence="8">RS0144</strain>
    </source>
</reference>
<keyword evidence="9" id="KW-1185">Reference proteome</keyword>
<evidence type="ECO:0000259" key="7">
    <source>
        <dbReference type="PROSITE" id="PS50157"/>
    </source>
</evidence>
<feature type="non-terminal residue" evidence="8">
    <location>
        <position position="1"/>
    </location>
</feature>
<sequence length="166" mass="18630">DGRSTGDFFWSRSCGGKSNPSFNRLNLLSLMVKEEKGLAGPPPVGELSCDKCNITCETHRKLVVHSFSHKIPTPATHPTGGEHGCDLCPRSFSTSHGLKLHKRTHTAKRRHTEEEEEGEEYRPSRSKRRAPCVSTPTHAASFSHKCDVCQRAFETFKGLRKHQRVH</sequence>
<evidence type="ECO:0000256" key="1">
    <source>
        <dbReference type="ARBA" id="ARBA00022723"/>
    </source>
</evidence>
<evidence type="ECO:0000256" key="6">
    <source>
        <dbReference type="SAM" id="MobiDB-lite"/>
    </source>
</evidence>
<evidence type="ECO:0000256" key="3">
    <source>
        <dbReference type="ARBA" id="ARBA00022771"/>
    </source>
</evidence>
<keyword evidence="2" id="KW-0677">Repeat</keyword>
<evidence type="ECO:0000256" key="4">
    <source>
        <dbReference type="ARBA" id="ARBA00022833"/>
    </source>
</evidence>
<feature type="domain" description="C2H2-type" evidence="7">
    <location>
        <begin position="83"/>
        <end position="110"/>
    </location>
</feature>
<feature type="compositionally biased region" description="Basic residues" evidence="6">
    <location>
        <begin position="98"/>
        <end position="110"/>
    </location>
</feature>
<evidence type="ECO:0000313" key="8">
    <source>
        <dbReference type="EMBL" id="GMT04934.1"/>
    </source>
</evidence>
<dbReference type="AlphaFoldDB" id="A0AAV5UEY1"/>
<dbReference type="EMBL" id="BTSX01000006">
    <property type="protein sequence ID" value="GMT04934.1"/>
    <property type="molecule type" value="Genomic_DNA"/>
</dbReference>
<feature type="region of interest" description="Disordered" evidence="6">
    <location>
        <begin position="98"/>
        <end position="133"/>
    </location>
</feature>
<evidence type="ECO:0000256" key="5">
    <source>
        <dbReference type="PROSITE-ProRule" id="PRU00042"/>
    </source>
</evidence>
<dbReference type="SMART" id="SM00355">
    <property type="entry name" value="ZnF_C2H2"/>
    <property type="match status" value="3"/>
</dbReference>
<evidence type="ECO:0000256" key="2">
    <source>
        <dbReference type="ARBA" id="ARBA00022737"/>
    </source>
</evidence>
<keyword evidence="1" id="KW-0479">Metal-binding</keyword>
<dbReference type="InterPro" id="IPR013087">
    <property type="entry name" value="Znf_C2H2_type"/>
</dbReference>
<proteinExistence type="predicted"/>
<dbReference type="SUPFAM" id="SSF57667">
    <property type="entry name" value="beta-beta-alpha zinc fingers"/>
    <property type="match status" value="2"/>
</dbReference>
<dbReference type="PANTHER" id="PTHR24379:SF121">
    <property type="entry name" value="C2H2-TYPE DOMAIN-CONTAINING PROTEIN"/>
    <property type="match status" value="1"/>
</dbReference>
<dbReference type="Gene3D" id="3.30.160.60">
    <property type="entry name" value="Classic Zinc Finger"/>
    <property type="match status" value="1"/>
</dbReference>
<feature type="non-terminal residue" evidence="8">
    <location>
        <position position="166"/>
    </location>
</feature>
<dbReference type="PROSITE" id="PS50157">
    <property type="entry name" value="ZINC_FINGER_C2H2_2"/>
    <property type="match status" value="2"/>
</dbReference>
<name>A0AAV5UEY1_9BILA</name>
<accession>A0AAV5UEY1</accession>
<dbReference type="GO" id="GO:0008270">
    <property type="term" value="F:zinc ion binding"/>
    <property type="evidence" value="ECO:0007669"/>
    <property type="project" value="UniProtKB-KW"/>
</dbReference>
<dbReference type="Pfam" id="PF13912">
    <property type="entry name" value="zf-C2H2_6"/>
    <property type="match status" value="1"/>
</dbReference>
<feature type="domain" description="C2H2-type" evidence="7">
    <location>
        <begin position="144"/>
        <end position="166"/>
    </location>
</feature>
<dbReference type="InterPro" id="IPR036236">
    <property type="entry name" value="Znf_C2H2_sf"/>
</dbReference>
<protein>
    <recommendedName>
        <fullName evidence="7">C2H2-type domain-containing protein</fullName>
    </recommendedName>
</protein>
<organism evidence="8 9">
    <name type="scientific">Pristionchus entomophagus</name>
    <dbReference type="NCBI Taxonomy" id="358040"/>
    <lineage>
        <taxon>Eukaryota</taxon>
        <taxon>Metazoa</taxon>
        <taxon>Ecdysozoa</taxon>
        <taxon>Nematoda</taxon>
        <taxon>Chromadorea</taxon>
        <taxon>Rhabditida</taxon>
        <taxon>Rhabditina</taxon>
        <taxon>Diplogasteromorpha</taxon>
        <taxon>Diplogasteroidea</taxon>
        <taxon>Neodiplogasteridae</taxon>
        <taxon>Pristionchus</taxon>
    </lineage>
</organism>
<comment type="caution">
    <text evidence="8">The sequence shown here is derived from an EMBL/GenBank/DDBJ whole genome shotgun (WGS) entry which is preliminary data.</text>
</comment>
<evidence type="ECO:0000313" key="9">
    <source>
        <dbReference type="Proteomes" id="UP001432027"/>
    </source>
</evidence>
<dbReference type="Pfam" id="PF00096">
    <property type="entry name" value="zf-C2H2"/>
    <property type="match status" value="1"/>
</dbReference>
<gene>
    <name evidence="8" type="ORF">PENTCL1PPCAC_27108</name>
</gene>
<dbReference type="PANTHER" id="PTHR24379">
    <property type="entry name" value="KRAB AND ZINC FINGER DOMAIN-CONTAINING"/>
    <property type="match status" value="1"/>
</dbReference>